<dbReference type="AlphaFoldDB" id="A0AB39U4P4"/>
<dbReference type="SUPFAM" id="SSF51261">
    <property type="entry name" value="Duplicated hybrid motif"/>
    <property type="match status" value="1"/>
</dbReference>
<dbReference type="InterPro" id="IPR011055">
    <property type="entry name" value="Dup_hybrid_motif"/>
</dbReference>
<dbReference type="EC" id="3.4.-.-" evidence="2"/>
<gene>
    <name evidence="2" type="ORF">QN215_06910</name>
</gene>
<dbReference type="InterPro" id="IPR016047">
    <property type="entry name" value="M23ase_b-sheet_dom"/>
</dbReference>
<reference evidence="2" key="1">
    <citation type="submission" date="2023-07" db="EMBL/GenBank/DDBJ databases">
        <title>Bifidobacterium aquikefiriaerophilum sp. nov. and Bifidobacterium eccum sp. nov., isolated from water kefir.</title>
        <authorList>
            <person name="Breselge S."/>
            <person name="Bellassi P."/>
            <person name="Barcenilla C."/>
            <person name="Alvarez-Ordonez A."/>
            <person name="Morelli L."/>
            <person name="Cotter P.D."/>
        </authorList>
    </citation>
    <scope>NUCLEOTIDE SEQUENCE</scope>
    <source>
        <strain evidence="2">WK041_4_12</strain>
    </source>
</reference>
<organism evidence="2">
    <name type="scientific">Bifidobacterium aquikefiricola</name>
    <dbReference type="NCBI Taxonomy" id="3059038"/>
    <lineage>
        <taxon>Bacteria</taxon>
        <taxon>Bacillati</taxon>
        <taxon>Actinomycetota</taxon>
        <taxon>Actinomycetes</taxon>
        <taxon>Bifidobacteriales</taxon>
        <taxon>Bifidobacteriaceae</taxon>
        <taxon>Bifidobacterium</taxon>
    </lineage>
</organism>
<dbReference type="Pfam" id="PF01551">
    <property type="entry name" value="Peptidase_M23"/>
    <property type="match status" value="1"/>
</dbReference>
<dbReference type="GO" id="GO:0004222">
    <property type="term" value="F:metalloendopeptidase activity"/>
    <property type="evidence" value="ECO:0007669"/>
    <property type="project" value="TreeGrafter"/>
</dbReference>
<evidence type="ECO:0000313" key="2">
    <source>
        <dbReference type="EMBL" id="XDS43999.1"/>
    </source>
</evidence>
<keyword evidence="2" id="KW-0378">Hydrolase</keyword>
<sequence length="275" mass="30703">MQTSQRHRMRPRAIWMSIVVTLALIALFLLNTMRASDNSMEAGYEMIDKQEPFIVQFPLRGEWHAPNTPGSKIPSHGSNLLGTRYAFDFIQVDWDKPGWPAYRGGLLKYLISGIPLEDYYCWGKKVHAPHDGTVVRVEDGLPERQRTKLFTDFSGARKAAVEFDPVTDDARSVAGNFVIIELANDVYAALCHLQTDSITVKVGQHVTAGDVIGNVGHSGNSFAPHLHFQLMNSMGIATAQGIPCSFERYETFRNDTWVEITNGIPTSTERIRHAG</sequence>
<dbReference type="RefSeq" id="WP_369343593.1">
    <property type="nucleotide sequence ID" value="NZ_CP129674.1"/>
</dbReference>
<dbReference type="PANTHER" id="PTHR21666:SF270">
    <property type="entry name" value="MUREIN HYDROLASE ACTIVATOR ENVC"/>
    <property type="match status" value="1"/>
</dbReference>
<accession>A0AB39U4P4</accession>
<dbReference type="InterPro" id="IPR050570">
    <property type="entry name" value="Cell_wall_metabolism_enzyme"/>
</dbReference>
<dbReference type="CDD" id="cd12797">
    <property type="entry name" value="M23_peptidase"/>
    <property type="match status" value="1"/>
</dbReference>
<proteinExistence type="predicted"/>
<dbReference type="EMBL" id="CP129674">
    <property type="protein sequence ID" value="XDS43999.1"/>
    <property type="molecule type" value="Genomic_DNA"/>
</dbReference>
<dbReference type="PANTHER" id="PTHR21666">
    <property type="entry name" value="PEPTIDASE-RELATED"/>
    <property type="match status" value="1"/>
</dbReference>
<evidence type="ECO:0000259" key="1">
    <source>
        <dbReference type="Pfam" id="PF01551"/>
    </source>
</evidence>
<dbReference type="KEGG" id="baqk:QN215_06910"/>
<dbReference type="Gene3D" id="2.70.70.10">
    <property type="entry name" value="Glucose Permease (Domain IIA)"/>
    <property type="match status" value="1"/>
</dbReference>
<protein>
    <submittedName>
        <fullName evidence="2">M23 family metallopeptidase</fullName>
        <ecNumber evidence="2">3.4.-.-</ecNumber>
    </submittedName>
</protein>
<name>A0AB39U4P4_9BIFI</name>
<feature type="domain" description="M23ase beta-sheet core" evidence="1">
    <location>
        <begin position="171"/>
        <end position="232"/>
    </location>
</feature>